<accession>A0A2G8ST89</accession>
<feature type="compositionally biased region" description="Polar residues" evidence="6">
    <location>
        <begin position="55"/>
        <end position="67"/>
    </location>
</feature>
<dbReference type="InterPro" id="IPR046455">
    <property type="entry name" value="Sec7/BIG1-like_C"/>
</dbReference>
<dbReference type="Gene3D" id="1.10.1000.11">
    <property type="entry name" value="Arf Nucleotide-binding Site Opener,domain 2"/>
    <property type="match status" value="1"/>
</dbReference>
<dbReference type="InterPro" id="IPR032629">
    <property type="entry name" value="DCB_dom"/>
</dbReference>
<comment type="subcellular location">
    <subcellularLocation>
        <location evidence="5">Cytoplasmic vesicle</location>
        <location evidence="5">COPI-coated vesicle membrane</location>
    </subcellularLocation>
</comment>
<dbReference type="GO" id="GO:0015031">
    <property type="term" value="P:protein transport"/>
    <property type="evidence" value="ECO:0007669"/>
    <property type="project" value="UniProtKB-KW"/>
</dbReference>
<keyword evidence="1" id="KW-0813">Transport</keyword>
<organism evidence="8 9">
    <name type="scientific">Ganoderma sinense ZZ0214-1</name>
    <dbReference type="NCBI Taxonomy" id="1077348"/>
    <lineage>
        <taxon>Eukaryota</taxon>
        <taxon>Fungi</taxon>
        <taxon>Dikarya</taxon>
        <taxon>Basidiomycota</taxon>
        <taxon>Agaricomycotina</taxon>
        <taxon>Agaricomycetes</taxon>
        <taxon>Polyporales</taxon>
        <taxon>Polyporaceae</taxon>
        <taxon>Ganoderma</taxon>
    </lineage>
</organism>
<keyword evidence="4" id="KW-0472">Membrane</keyword>
<evidence type="ECO:0000256" key="2">
    <source>
        <dbReference type="ARBA" id="ARBA00022490"/>
    </source>
</evidence>
<dbReference type="InterPro" id="IPR016024">
    <property type="entry name" value="ARM-type_fold"/>
</dbReference>
<dbReference type="Pfam" id="PF20252">
    <property type="entry name" value="BIG2_C"/>
    <property type="match status" value="1"/>
</dbReference>
<feature type="compositionally biased region" description="Polar residues" evidence="6">
    <location>
        <begin position="701"/>
        <end position="734"/>
    </location>
</feature>
<dbReference type="OrthoDB" id="18431at2759"/>
<dbReference type="STRING" id="1077348.A0A2G8ST89"/>
<dbReference type="Pfam" id="PF16213">
    <property type="entry name" value="DCB"/>
    <property type="match status" value="1"/>
</dbReference>
<feature type="compositionally biased region" description="Low complexity" evidence="6">
    <location>
        <begin position="418"/>
        <end position="430"/>
    </location>
</feature>
<evidence type="ECO:0000313" key="9">
    <source>
        <dbReference type="Proteomes" id="UP000230002"/>
    </source>
</evidence>
<keyword evidence="9" id="KW-1185">Reference proteome</keyword>
<feature type="compositionally biased region" description="Pro residues" evidence="6">
    <location>
        <begin position="283"/>
        <end position="292"/>
    </location>
</feature>
<evidence type="ECO:0000256" key="4">
    <source>
        <dbReference type="ARBA" id="ARBA00023136"/>
    </source>
</evidence>
<comment type="caution">
    <text evidence="8">The sequence shown here is derived from an EMBL/GenBank/DDBJ whole genome shotgun (WGS) entry which is preliminary data.</text>
</comment>
<dbReference type="Gene3D" id="1.10.220.20">
    <property type="match status" value="1"/>
</dbReference>
<dbReference type="Proteomes" id="UP000230002">
    <property type="component" value="Unassembled WGS sequence"/>
</dbReference>
<dbReference type="CDD" id="cd00171">
    <property type="entry name" value="Sec7"/>
    <property type="match status" value="1"/>
</dbReference>
<evidence type="ECO:0000256" key="5">
    <source>
        <dbReference type="ARBA" id="ARBA00060451"/>
    </source>
</evidence>
<gene>
    <name evidence="8" type="ORF">GSI_00677</name>
</gene>
<feature type="region of interest" description="Disordered" evidence="6">
    <location>
        <begin position="278"/>
        <end position="306"/>
    </location>
</feature>
<feature type="compositionally biased region" description="Acidic residues" evidence="6">
    <location>
        <begin position="466"/>
        <end position="477"/>
    </location>
</feature>
<feature type="compositionally biased region" description="Low complexity" evidence="6">
    <location>
        <begin position="293"/>
        <end position="302"/>
    </location>
</feature>
<feature type="region of interest" description="Disordered" evidence="6">
    <location>
        <begin position="1"/>
        <end position="183"/>
    </location>
</feature>
<sequence>MDPSHSSHAAEIPLPPSPPPHDEPPTSMMAVLPLRDPVDENRARSISPIPPDQGQLANGPSTPTDDATATSPSHTSTSLSQPSTSSPNGVHEPAPEQIEQAAIPPVRSSVERAQDTDDSVPPPTPPAKPVPSNPASPPARRPHVLPGSPRTTNGHGRPSVDSRPATPNGRTPARPSSDSAHKRSLTIAKGHTVSVVLISSALETIAASKEAKRSAPLRESVQRALEMVKSGQGGDKPREIFEPLRLACETRNEKLMIASLDCISKLISYSFFAESSSSSHAPSSPPPSPGPGPSSRHSVSSQAPPPAPSLVDLVVHTITSCHTESTPETVSLQIVKALLALVLSPTILVHQSSLLKAVRTVYNVFLLSVDPVNQMVAQGGLTQMVNHVFARCKVGFPQSESSTTLSGRGGDSPRSSKRPSLVLSPRSSLPLPSPSVNGTNDSNSTLAQEPSEPPSSAASTTHTDTAEETLVESEEGTQLDGVPNGAHHEAQGSDSVPGGSVHEDEEELGGLGNRQLTTNDLFIKDAFLVFRAFERDLKSHSMRSKLLSLHLVLMILNSHMPIFVSPSAIIYSSSSNEATPFIQAANQYLCLCLSRNAVSPVPQVFEISVEIFWRVISGLRTKLKKEIEVLLHEIFIPILEMKTSTLKQKAMIVSMLQRLAQDPEALVEIYLNYDCDSEAVDNIYEHLMNIISKIGTSPVSLASQKSNDPTSPALQPQSKHQHGTQVPPSFSTAALSVPGNVDTTTIGNSEAQLRRQGLECLVSVLKSLVAWGTASSSLPEHPQDSTTRSMTEESRLATTPRDVMTPDLPTDRLSPGGADMSRGQTPDLVDDPSKFESAKQKKTTLLEGIKKFNFKPKRGIEFFLETGFIPSNDPKDIARFLLDTDGLAKAAIGEYLGEGDQENIAIMHAFVDMLDLSNMPFIDALRSFLQAFRLPGESQKIDRFMLKFAERYIAGNPTTLFANADTPYVLAFSTIMLNTDAHSRQIKVRMTKQGFIANNRGINDGQDLPEDFLTAIYDDIVNNEIRMKDEIEAPTVITPSPGIAGVLATVGRDLQKEQYMLQSNNMANKTEALFRTLMRSQRKSAKGSDQFFSASHFIHVRPMFEVAWIPFLAGLSGPLQDTDDLEIVVLCLEGFKAAIHAVCFFDLELERNAFISTLGKFTFLNNLGEMKTKNMEAIKTLLDVAVSEGNQLKGSWREVLTCVSQLEHMQLISSGVEVPDAGKKGRVRKPPTEELANESRSTHITVAADMVFSLSHYLSGTAIVDFVRALCDVSWEEIQSSGISQHPRLFSLQKLVEISYYNMNRIRLEWSGMWEILGEHFNQVCCHQNPHVGFFALDALRQLAMRFLEKEELPHFKFQKDFLRPFEYTMIHNSNPDIRDMVLRCFQQMIQARVHNLRSGWRTMFAVFSAASKAATERIANSAFEIVTRLNKEHFPSIVRHGSFADLTVCITDFCKVSKYQKISLLAIAMLRGLIPTMLESPDCNFKDSSHSSTDDPMIKYWFPVLFGFYDVIMNGEDLEVRRLALDSLFSTLKTYGSTYPVEFWDTVCQELLFPIFAVLKSSQDLSRFSTQEDMSVWLSTTMIQALRNLIDLYTFYFETLERFLDGLLDLLCVCICQENDTLARIGTSCLQQLLESNVKKLSAARWERIALTFVKLFRTTTPHQLFDENLRIEIDGSSSDLQESPDSNEQAMVPAPLSPNSENPKAGVRISLNERRRIFRQIIVKCVLQLLLIETTNDLLRNDEVYDTIPPEHLLRLMGVLDHSYQFARMFNDDKELRTGLWKVGFMKHLPNLLKQESSSASTLVHVLLRMYYDPRPEHQTARPQVADRLMPLGLGVLQDFNKLRLDSQAKNIAAWTPVVAEILQGFVKFDDKAFTRYLPAIYPLATDLLSREMAPEIREGLRDYFLRVGYIQGIVERS</sequence>
<evidence type="ECO:0000256" key="1">
    <source>
        <dbReference type="ARBA" id="ARBA00022448"/>
    </source>
</evidence>
<feature type="compositionally biased region" description="Polar residues" evidence="6">
    <location>
        <begin position="1678"/>
        <end position="1691"/>
    </location>
</feature>
<reference evidence="8 9" key="1">
    <citation type="journal article" date="2015" name="Sci. Rep.">
        <title>Chromosome-level genome map provides insights into diverse defense mechanisms in the medicinal fungus Ganoderma sinense.</title>
        <authorList>
            <person name="Zhu Y."/>
            <person name="Xu J."/>
            <person name="Sun C."/>
            <person name="Zhou S."/>
            <person name="Xu H."/>
            <person name="Nelson D.R."/>
            <person name="Qian J."/>
            <person name="Song J."/>
            <person name="Luo H."/>
            <person name="Xiang L."/>
            <person name="Li Y."/>
            <person name="Xu Z."/>
            <person name="Ji A."/>
            <person name="Wang L."/>
            <person name="Lu S."/>
            <person name="Hayward A."/>
            <person name="Sun W."/>
            <person name="Li X."/>
            <person name="Schwartz D.C."/>
            <person name="Wang Y."/>
            <person name="Chen S."/>
        </authorList>
    </citation>
    <scope>NUCLEOTIDE SEQUENCE [LARGE SCALE GENOMIC DNA]</scope>
    <source>
        <strain evidence="8 9">ZZ0214-1</strain>
    </source>
</reference>
<dbReference type="InterPro" id="IPR035999">
    <property type="entry name" value="Sec7_dom_sf"/>
</dbReference>
<dbReference type="GO" id="GO:0005085">
    <property type="term" value="F:guanyl-nucleotide exchange factor activity"/>
    <property type="evidence" value="ECO:0007669"/>
    <property type="project" value="InterPro"/>
</dbReference>
<dbReference type="FunFam" id="1.10.220.20:FF:000002">
    <property type="entry name" value="Brefeldin A-inhibited guanine nucleotide-exchange protein 1"/>
    <property type="match status" value="1"/>
</dbReference>
<evidence type="ECO:0000256" key="6">
    <source>
        <dbReference type="SAM" id="MobiDB-lite"/>
    </source>
</evidence>
<feature type="region of interest" description="Disordered" evidence="6">
    <location>
        <begin position="399"/>
        <end position="512"/>
    </location>
</feature>
<feature type="compositionally biased region" description="Polar residues" evidence="6">
    <location>
        <begin position="773"/>
        <end position="789"/>
    </location>
</feature>
<dbReference type="PROSITE" id="PS50190">
    <property type="entry name" value="SEC7"/>
    <property type="match status" value="1"/>
</dbReference>
<feature type="compositionally biased region" description="Polar residues" evidence="6">
    <location>
        <begin position="436"/>
        <end position="446"/>
    </location>
</feature>
<dbReference type="InterPro" id="IPR023394">
    <property type="entry name" value="Sec7_C_sf"/>
</dbReference>
<dbReference type="SUPFAM" id="SSF48371">
    <property type="entry name" value="ARM repeat"/>
    <property type="match status" value="3"/>
</dbReference>
<dbReference type="FunFam" id="1.10.1000.11:FF:000003">
    <property type="entry name" value="Brefeldin A-inhibited guanine nucleotide-exchange protein 1"/>
    <property type="match status" value="1"/>
</dbReference>
<evidence type="ECO:0000259" key="7">
    <source>
        <dbReference type="PROSITE" id="PS50190"/>
    </source>
</evidence>
<dbReference type="PANTHER" id="PTHR10663:SF375">
    <property type="entry name" value="LD29171P"/>
    <property type="match status" value="1"/>
</dbReference>
<name>A0A2G8ST89_9APHY</name>
<feature type="region of interest" description="Disordered" evidence="6">
    <location>
        <begin position="1678"/>
        <end position="1707"/>
    </location>
</feature>
<dbReference type="EMBL" id="AYKW01000001">
    <property type="protein sequence ID" value="PIL36985.1"/>
    <property type="molecule type" value="Genomic_DNA"/>
</dbReference>
<dbReference type="PANTHER" id="PTHR10663">
    <property type="entry name" value="GUANYL-NUCLEOTIDE EXCHANGE FACTOR"/>
    <property type="match status" value="1"/>
</dbReference>
<proteinExistence type="predicted"/>
<dbReference type="InterPro" id="IPR032691">
    <property type="entry name" value="Mon2/Sec7/BIG1-like_HUS"/>
</dbReference>
<dbReference type="GO" id="GO:0030663">
    <property type="term" value="C:COPI-coated vesicle membrane"/>
    <property type="evidence" value="ECO:0007669"/>
    <property type="project" value="UniProtKB-SubCell"/>
</dbReference>
<dbReference type="Pfam" id="PF01369">
    <property type="entry name" value="Sec7"/>
    <property type="match status" value="1"/>
</dbReference>
<keyword evidence="2" id="KW-0963">Cytoplasm</keyword>
<feature type="region of interest" description="Disordered" evidence="6">
    <location>
        <begin position="773"/>
        <end position="835"/>
    </location>
</feature>
<feature type="domain" description="SEC7" evidence="7">
    <location>
        <begin position="834"/>
        <end position="1023"/>
    </location>
</feature>
<evidence type="ECO:0000256" key="3">
    <source>
        <dbReference type="ARBA" id="ARBA00022927"/>
    </source>
</evidence>
<evidence type="ECO:0000313" key="8">
    <source>
        <dbReference type="EMBL" id="PIL36985.1"/>
    </source>
</evidence>
<dbReference type="Pfam" id="PF12783">
    <property type="entry name" value="Sec7-like_HUS"/>
    <property type="match status" value="1"/>
</dbReference>
<feature type="compositionally biased region" description="Low complexity" evidence="6">
    <location>
        <begin position="68"/>
        <end position="87"/>
    </location>
</feature>
<protein>
    <recommendedName>
        <fullName evidence="7">SEC7 domain-containing protein</fullName>
    </recommendedName>
</protein>
<feature type="compositionally biased region" description="Low complexity" evidence="6">
    <location>
        <begin position="447"/>
        <end position="463"/>
    </location>
</feature>
<dbReference type="InterPro" id="IPR000904">
    <property type="entry name" value="Sec7_dom"/>
</dbReference>
<keyword evidence="3" id="KW-0653">Protein transport</keyword>
<dbReference type="SMART" id="SM00222">
    <property type="entry name" value="Sec7"/>
    <property type="match status" value="1"/>
</dbReference>
<feature type="compositionally biased region" description="Pro residues" evidence="6">
    <location>
        <begin position="120"/>
        <end position="139"/>
    </location>
</feature>
<dbReference type="Pfam" id="PF09324">
    <property type="entry name" value="Sec7-like_HDS"/>
    <property type="match status" value="1"/>
</dbReference>
<feature type="region of interest" description="Disordered" evidence="6">
    <location>
        <begin position="701"/>
        <end position="741"/>
    </location>
</feature>
<dbReference type="SUPFAM" id="SSF48425">
    <property type="entry name" value="Sec7 domain"/>
    <property type="match status" value="1"/>
</dbReference>
<dbReference type="GO" id="GO:0032012">
    <property type="term" value="P:regulation of ARF protein signal transduction"/>
    <property type="evidence" value="ECO:0007669"/>
    <property type="project" value="InterPro"/>
</dbReference>
<dbReference type="InterPro" id="IPR015403">
    <property type="entry name" value="Mon2/Sec7/BIG1-like_HDS"/>
</dbReference>